<dbReference type="EMBL" id="CP041185">
    <property type="protein sequence ID" value="QDG71059.1"/>
    <property type="molecule type" value="Genomic_DNA"/>
</dbReference>
<evidence type="ECO:0000259" key="5">
    <source>
        <dbReference type="PROSITE" id="PS51071"/>
    </source>
</evidence>
<dbReference type="PROSITE" id="PS51071">
    <property type="entry name" value="HTH_RPIR"/>
    <property type="match status" value="1"/>
</dbReference>
<feature type="domain" description="HTH rpiR-type" evidence="5">
    <location>
        <begin position="11"/>
        <end position="87"/>
    </location>
</feature>
<protein>
    <submittedName>
        <fullName evidence="7">MurR/RpiR family transcriptional regulator</fullName>
    </submittedName>
</protein>
<dbReference type="PROSITE" id="PS51464">
    <property type="entry name" value="SIS"/>
    <property type="match status" value="1"/>
</dbReference>
<dbReference type="GO" id="GO:0097367">
    <property type="term" value="F:carbohydrate derivative binding"/>
    <property type="evidence" value="ECO:0007669"/>
    <property type="project" value="InterPro"/>
</dbReference>
<dbReference type="InterPro" id="IPR035472">
    <property type="entry name" value="RpiR-like_SIS"/>
</dbReference>
<dbReference type="InterPro" id="IPR047640">
    <property type="entry name" value="RpiR-like"/>
</dbReference>
<dbReference type="PANTHER" id="PTHR30514">
    <property type="entry name" value="GLUCOKINASE"/>
    <property type="match status" value="1"/>
</dbReference>
<keyword evidence="3" id="KW-0324">Glycolysis</keyword>
<evidence type="ECO:0000256" key="3">
    <source>
        <dbReference type="ARBA" id="ARBA00023152"/>
    </source>
</evidence>
<evidence type="ECO:0000313" key="8">
    <source>
        <dbReference type="Proteomes" id="UP000316665"/>
    </source>
</evidence>
<keyword evidence="4" id="KW-0804">Transcription</keyword>
<dbReference type="Proteomes" id="UP000316665">
    <property type="component" value="Chromosome"/>
</dbReference>
<dbReference type="Gene3D" id="1.10.10.10">
    <property type="entry name" value="Winged helix-like DNA-binding domain superfamily/Winged helix DNA-binding domain"/>
    <property type="match status" value="1"/>
</dbReference>
<sequence length="298" mass="31069">MQAATPHDSYVALMDLIKARHAELSPQFQAGARYLADHPDDVAVSSMRSIAARAQVQSAALVRLAQQLGFAGWPELKAIFVERLRAGPSGYAAKAGALAGKEGKERALVTEVFTVQQRNLAATESANHAALNAAASLLQAAPRVHVAGFRAAHPIAYTLHYLYRLLRPSVQLLSGQGGTLEMDLRALQAGEAVVVVSFAPYSSEALLVAQAARQAGCLVVAISDSAMSPLAMQADASIVIAVDSPSFFPSIVAGVAAVESLVELLVARAGPDAVHAIGAAEKQLRALGAYAKTSNDVN</sequence>
<dbReference type="Pfam" id="PF01418">
    <property type="entry name" value="HTH_6"/>
    <property type="match status" value="1"/>
</dbReference>
<dbReference type="CDD" id="cd05013">
    <property type="entry name" value="SIS_RpiR"/>
    <property type="match status" value="1"/>
</dbReference>
<dbReference type="InterPro" id="IPR036388">
    <property type="entry name" value="WH-like_DNA-bd_sf"/>
</dbReference>
<reference evidence="7 8" key="1">
    <citation type="submission" date="2019-06" db="EMBL/GenBank/DDBJ databases">
        <title>Complete genome sequence of Janthinobacterium sp. SNU WT3 isolated from diseased rainbow trout.</title>
        <authorList>
            <person name="Oh W.T."/>
            <person name="Park S.C."/>
        </authorList>
    </citation>
    <scope>NUCLEOTIDE SEQUENCE [LARGE SCALE GENOMIC DNA]</scope>
    <source>
        <strain evidence="7 8">SNU WT3</strain>
    </source>
</reference>
<gene>
    <name evidence="7" type="ORF">FJQ89_12005</name>
</gene>
<keyword evidence="2" id="KW-0238">DNA-binding</keyword>
<evidence type="ECO:0000256" key="4">
    <source>
        <dbReference type="ARBA" id="ARBA00023163"/>
    </source>
</evidence>
<dbReference type="GO" id="GO:0003677">
    <property type="term" value="F:DNA binding"/>
    <property type="evidence" value="ECO:0007669"/>
    <property type="project" value="UniProtKB-KW"/>
</dbReference>
<proteinExistence type="predicted"/>
<evidence type="ECO:0000256" key="1">
    <source>
        <dbReference type="ARBA" id="ARBA00023015"/>
    </source>
</evidence>
<feature type="domain" description="SIS" evidence="6">
    <location>
        <begin position="134"/>
        <end position="271"/>
    </location>
</feature>
<organism evidence="7 8">
    <name type="scientific">Janthinobacterium tructae</name>
    <dbReference type="NCBI Taxonomy" id="2590869"/>
    <lineage>
        <taxon>Bacteria</taxon>
        <taxon>Pseudomonadati</taxon>
        <taxon>Pseudomonadota</taxon>
        <taxon>Betaproteobacteria</taxon>
        <taxon>Burkholderiales</taxon>
        <taxon>Oxalobacteraceae</taxon>
        <taxon>Janthinobacterium</taxon>
    </lineage>
</organism>
<keyword evidence="8" id="KW-1185">Reference proteome</keyword>
<dbReference type="KEGG" id="jas:FJQ89_12005"/>
<dbReference type="SUPFAM" id="SSF53697">
    <property type="entry name" value="SIS domain"/>
    <property type="match status" value="1"/>
</dbReference>
<dbReference type="RefSeq" id="WP_141170345.1">
    <property type="nucleotide sequence ID" value="NZ_CP041185.1"/>
</dbReference>
<dbReference type="GO" id="GO:0003700">
    <property type="term" value="F:DNA-binding transcription factor activity"/>
    <property type="evidence" value="ECO:0007669"/>
    <property type="project" value="InterPro"/>
</dbReference>
<evidence type="ECO:0000259" key="6">
    <source>
        <dbReference type="PROSITE" id="PS51464"/>
    </source>
</evidence>
<keyword evidence="1" id="KW-0805">Transcription regulation</keyword>
<dbReference type="InterPro" id="IPR009057">
    <property type="entry name" value="Homeodomain-like_sf"/>
</dbReference>
<dbReference type="InterPro" id="IPR046348">
    <property type="entry name" value="SIS_dom_sf"/>
</dbReference>
<name>A0A4Y6RDR4_9BURK</name>
<evidence type="ECO:0000256" key="2">
    <source>
        <dbReference type="ARBA" id="ARBA00023125"/>
    </source>
</evidence>
<dbReference type="PANTHER" id="PTHR30514:SF18">
    <property type="entry name" value="RPIR-FAMILY TRANSCRIPTIONAL REGULATOR"/>
    <property type="match status" value="1"/>
</dbReference>
<dbReference type="Pfam" id="PF01380">
    <property type="entry name" value="SIS"/>
    <property type="match status" value="1"/>
</dbReference>
<evidence type="ECO:0000313" key="7">
    <source>
        <dbReference type="EMBL" id="QDG71059.1"/>
    </source>
</evidence>
<dbReference type="Gene3D" id="3.40.50.10490">
    <property type="entry name" value="Glucose-6-phosphate isomerase like protein, domain 1"/>
    <property type="match status" value="1"/>
</dbReference>
<dbReference type="InterPro" id="IPR001347">
    <property type="entry name" value="SIS_dom"/>
</dbReference>
<dbReference type="InterPro" id="IPR000281">
    <property type="entry name" value="HTH_RpiR"/>
</dbReference>
<dbReference type="GO" id="GO:0006096">
    <property type="term" value="P:glycolytic process"/>
    <property type="evidence" value="ECO:0007669"/>
    <property type="project" value="UniProtKB-KW"/>
</dbReference>
<dbReference type="OrthoDB" id="8713538at2"/>
<dbReference type="SUPFAM" id="SSF46689">
    <property type="entry name" value="Homeodomain-like"/>
    <property type="match status" value="1"/>
</dbReference>
<dbReference type="AlphaFoldDB" id="A0A4Y6RDR4"/>
<accession>A0A4Y6RDR4</accession>